<dbReference type="Gene3D" id="2.60.120.380">
    <property type="match status" value="1"/>
</dbReference>
<dbReference type="EMBL" id="QUAL01000087">
    <property type="protein sequence ID" value="RIQ27362.1"/>
    <property type="molecule type" value="Genomic_DNA"/>
</dbReference>
<dbReference type="NCBIfam" id="TIGR01451">
    <property type="entry name" value="B_ant_repeat"/>
    <property type="match status" value="1"/>
</dbReference>
<comment type="similarity">
    <text evidence="1 8 9">Belongs to the peptidase S8 family.</text>
</comment>
<evidence type="ECO:0000259" key="15">
    <source>
        <dbReference type="Pfam" id="PF17766"/>
    </source>
</evidence>
<keyword evidence="2" id="KW-0964">Secreted</keyword>
<sequence length="1473" mass="150497">MLRRSLTLPAAVALALGLTQGAGAAPAEPPLPDQLEAVTDVSVQHQEKGVALRLGTAAAPELYIVQLDQPAVPAYDGGIDGLAATSPQARGAAPLDADSRAARAYAGHLEEAQAELVAQIDDEIGRTPEVAFTYTYALNGIAVELTKDEALAVAELPGVTSVQVDQERELHTDVGPEWIGAPALWDGSGTPDAGDTGTKGEGVVVGVLDTGINPANPSFADVVAPEDGGDGYDHTNPRGAGNYVGVCDPANPAYIPDWGCNDKLIGAWDLTSVDGTNPYDNDGHGSHTASTSAGNQVVATTYSAEGTEHEFSATRTIKGVAPHANIIAYDVCHDTCPGAATLAGINQAIADGVDVINYSIGSPSASPDPWSDTDSVAFFNARAAGVYVATSAGNEGPGAATTGSPGDVPWVTAVGAVQHNRQWQAEVQNITADGGQSLPPIRGQAFSAATDGAFPLVNAADLGNPLCLADGFPAGTDFTGEIVVCDRGENGRVEKGQIVGALGAEGFILANDEASGTSLNADPHAIPAVHITYADGVALKQWMASVTGEQASLSGGLEVISDDLGDVMASFSSRGPNRAIELISPVVSAPGVDVLAANGTGNDVSWGFISGTSMASPHVAGSYALLKALHGDDWTPAEAQSALMTTSVTDVTDTDGSPADWFDMGAGRVDLNVAAMAGLVMDITPAEYAAADPSEGGDVKDLNTASLANRQCLLTCEWTRTVTGTSTGAGTWTVSTESITDGITLTVEPSTFTIAEGQDIELTITADVTGSATDAYQFGTVVLTPAEGSAAPVAHLPVAALPSTGVLPDGIDIDTRRDAGSQESTPIEAIEIDDFTATVSGLVPVQEQQLSIVEDSTNTLPYDGNGTVTILVDVPENAARLVAELSDSTAPDLDMYVGTGDTPSEATEVCASATGSADEFCDVGSPEAGTWWILVQNWDASTPGGTDTVTLGTALVAGNQGNLTVEGPASQPAGEPFTIRAFYDEPGLDPGETWFGAVALGTSPDSPGDIGVIPVTVNRHADDVTKTASVETAGPGDTIRYTLTVQPNVTPEDLAYTITDTLPEGTTYVEGSATGGATVEDGVLTWEGTLETLVGVEGAYVITTSATDPQCVNPFTGEQDYTNLADFGIMAQDGLEGDGIVITALSSRTFGFYDQPYAGVGMSDDGFLVYDFAANGGGEPGTPQTLPSSVRPNNVAAMLWQDMRIVYDQAANSGVSVATAGDDLAVVEYDDLRLAGDPTGAQGTYDMEAFLFTGSNDLVFAYDNITGPLAGPITIGTENAAGTSATALVNAGSAAGVIANDTVVCANYAGPDADPVVITYDVTVDADVEDGTVLTNSAVHVTDNPGAQEVTVSDSVTVSVPAITVAATADAVEPETNGAVTFTRPAGAAAGELTVSYSVENSRYTRPGRDYEALDGEVTFAPGQTTATEVIEVIDRRGPSPRDRSVTITVEPGAGYRVGDPASATVDIIGDGR</sequence>
<dbReference type="PROSITE" id="PS00136">
    <property type="entry name" value="SUBTILASE_ASP"/>
    <property type="match status" value="1"/>
</dbReference>
<dbReference type="InterPro" id="IPR023827">
    <property type="entry name" value="Peptidase_S8_Asp-AS"/>
</dbReference>
<feature type="domain" description="Peptidase S8/S53" evidence="11">
    <location>
        <begin position="200"/>
        <end position="652"/>
    </location>
</feature>
<dbReference type="PRINTS" id="PR00723">
    <property type="entry name" value="SUBTILISIN"/>
</dbReference>
<keyword evidence="6 8" id="KW-0720">Serine protease</keyword>
<dbReference type="Gene3D" id="3.30.70.80">
    <property type="entry name" value="Peptidase S8 propeptide/proteinase inhibitor I9"/>
    <property type="match status" value="1"/>
</dbReference>
<evidence type="ECO:0000259" key="12">
    <source>
        <dbReference type="Pfam" id="PF01345"/>
    </source>
</evidence>
<feature type="domain" description="Subtilisin-like protease fibronectin type-III" evidence="15">
    <location>
        <begin position="701"/>
        <end position="784"/>
    </location>
</feature>
<evidence type="ECO:0000313" key="16">
    <source>
        <dbReference type="EMBL" id="RIQ27362.1"/>
    </source>
</evidence>
<keyword evidence="3 8" id="KW-0645">Protease</keyword>
<evidence type="ECO:0000259" key="14">
    <source>
        <dbReference type="Pfam" id="PF05922"/>
    </source>
</evidence>
<evidence type="ECO:0000256" key="1">
    <source>
        <dbReference type="ARBA" id="ARBA00011073"/>
    </source>
</evidence>
<feature type="active site" description="Charge relay system" evidence="7 8">
    <location>
        <position position="284"/>
    </location>
</feature>
<dbReference type="Gene3D" id="2.60.40.740">
    <property type="match status" value="1"/>
</dbReference>
<dbReference type="Gene3D" id="2.60.40.2030">
    <property type="match status" value="1"/>
</dbReference>
<dbReference type="SUPFAM" id="SSF52743">
    <property type="entry name" value="Subtilisin-like"/>
    <property type="match status" value="1"/>
</dbReference>
<evidence type="ECO:0000256" key="8">
    <source>
        <dbReference type="PROSITE-ProRule" id="PRU01240"/>
    </source>
</evidence>
<dbReference type="CDD" id="cd02120">
    <property type="entry name" value="PA_subtilisin_like"/>
    <property type="match status" value="1"/>
</dbReference>
<organism evidence="16 17">
    <name type="scientific">Jiangella rhizosphaerae</name>
    <dbReference type="NCBI Taxonomy" id="2293569"/>
    <lineage>
        <taxon>Bacteria</taxon>
        <taxon>Bacillati</taxon>
        <taxon>Actinomycetota</taxon>
        <taxon>Actinomycetes</taxon>
        <taxon>Jiangellales</taxon>
        <taxon>Jiangellaceae</taxon>
        <taxon>Jiangella</taxon>
    </lineage>
</organism>
<dbReference type="InterPro" id="IPR000209">
    <property type="entry name" value="Peptidase_S8/S53_dom"/>
</dbReference>
<evidence type="ECO:0000313" key="17">
    <source>
        <dbReference type="Proteomes" id="UP000284057"/>
    </source>
</evidence>
<dbReference type="OrthoDB" id="614750at2"/>
<name>A0A418KT89_9ACTN</name>
<dbReference type="PANTHER" id="PTHR10795">
    <property type="entry name" value="PROPROTEIN CONVERTASE SUBTILISIN/KEXIN"/>
    <property type="match status" value="1"/>
</dbReference>
<evidence type="ECO:0000256" key="3">
    <source>
        <dbReference type="ARBA" id="ARBA00022670"/>
    </source>
</evidence>
<dbReference type="InterPro" id="IPR038081">
    <property type="entry name" value="CalX-like_sf"/>
</dbReference>
<dbReference type="Proteomes" id="UP000284057">
    <property type="component" value="Unassembled WGS sequence"/>
</dbReference>
<dbReference type="InterPro" id="IPR041469">
    <property type="entry name" value="Subtilisin-like_FN3"/>
</dbReference>
<comment type="caution">
    <text evidence="16">The sequence shown here is derived from an EMBL/GenBank/DDBJ whole genome shotgun (WGS) entry which is preliminary data.</text>
</comment>
<dbReference type="Gene3D" id="3.40.50.200">
    <property type="entry name" value="Peptidase S8/S53 domain"/>
    <property type="match status" value="1"/>
</dbReference>
<dbReference type="InterPro" id="IPR003137">
    <property type="entry name" value="PA_domain"/>
</dbReference>
<dbReference type="InterPro" id="IPR046450">
    <property type="entry name" value="PA_dom_sf"/>
</dbReference>
<dbReference type="SUPFAM" id="SSF141072">
    <property type="entry name" value="CalX-like"/>
    <property type="match status" value="1"/>
</dbReference>
<keyword evidence="17" id="KW-1185">Reference proteome</keyword>
<dbReference type="InterPro" id="IPR036852">
    <property type="entry name" value="Peptidase_S8/S53_dom_sf"/>
</dbReference>
<proteinExistence type="inferred from homology"/>
<feature type="chain" id="PRO_5019012316" evidence="10">
    <location>
        <begin position="25"/>
        <end position="1473"/>
    </location>
</feature>
<dbReference type="Pfam" id="PF02225">
    <property type="entry name" value="PA"/>
    <property type="match status" value="1"/>
</dbReference>
<evidence type="ECO:0000256" key="4">
    <source>
        <dbReference type="ARBA" id="ARBA00022729"/>
    </source>
</evidence>
<dbReference type="InterPro" id="IPR045051">
    <property type="entry name" value="SBT"/>
</dbReference>
<dbReference type="InterPro" id="IPR037045">
    <property type="entry name" value="S8pro/Inhibitor_I9_sf"/>
</dbReference>
<dbReference type="InterPro" id="IPR010259">
    <property type="entry name" value="S8pro/Inhibitor_I9"/>
</dbReference>
<evidence type="ECO:0000256" key="5">
    <source>
        <dbReference type="ARBA" id="ARBA00022801"/>
    </source>
</evidence>
<keyword evidence="4 10" id="KW-0732">Signal</keyword>
<dbReference type="InterPro" id="IPR015500">
    <property type="entry name" value="Peptidase_S8_subtilisin-rel"/>
</dbReference>
<evidence type="ECO:0000259" key="13">
    <source>
        <dbReference type="Pfam" id="PF02225"/>
    </source>
</evidence>
<keyword evidence="5 8" id="KW-0378">Hydrolase</keyword>
<dbReference type="InterPro" id="IPR023828">
    <property type="entry name" value="Peptidase_S8_Ser-AS"/>
</dbReference>
<evidence type="ECO:0000256" key="10">
    <source>
        <dbReference type="SAM" id="SignalP"/>
    </source>
</evidence>
<dbReference type="Pfam" id="PF01345">
    <property type="entry name" value="DUF11"/>
    <property type="match status" value="1"/>
</dbReference>
<feature type="active site" description="Charge relay system" evidence="7 8">
    <location>
        <position position="209"/>
    </location>
</feature>
<feature type="signal peptide" evidence="10">
    <location>
        <begin position="1"/>
        <end position="24"/>
    </location>
</feature>
<dbReference type="GO" id="GO:0004252">
    <property type="term" value="F:serine-type endopeptidase activity"/>
    <property type="evidence" value="ECO:0007669"/>
    <property type="project" value="UniProtKB-UniRule"/>
</dbReference>
<dbReference type="Gene3D" id="3.50.30.30">
    <property type="match status" value="1"/>
</dbReference>
<dbReference type="PROSITE" id="PS00138">
    <property type="entry name" value="SUBTILASE_SER"/>
    <property type="match status" value="1"/>
</dbReference>
<evidence type="ECO:0000256" key="6">
    <source>
        <dbReference type="ARBA" id="ARBA00022825"/>
    </source>
</evidence>
<dbReference type="InterPro" id="IPR047589">
    <property type="entry name" value="DUF11_rpt"/>
</dbReference>
<accession>A0A418KT89</accession>
<evidence type="ECO:0000256" key="2">
    <source>
        <dbReference type="ARBA" id="ARBA00022525"/>
    </source>
</evidence>
<dbReference type="InterPro" id="IPR001434">
    <property type="entry name" value="OmcB-like_DUF11"/>
</dbReference>
<dbReference type="RefSeq" id="WP_147375258.1">
    <property type="nucleotide sequence ID" value="NZ_QUAL01000087.1"/>
</dbReference>
<dbReference type="Pfam" id="PF05922">
    <property type="entry name" value="Inhibitor_I9"/>
    <property type="match status" value="1"/>
</dbReference>
<dbReference type="PROSITE" id="PS51892">
    <property type="entry name" value="SUBTILASE"/>
    <property type="match status" value="1"/>
</dbReference>
<feature type="active site" description="Charge relay system" evidence="7 8">
    <location>
        <position position="613"/>
    </location>
</feature>
<gene>
    <name evidence="16" type="ORF">DY240_09530</name>
</gene>
<protein>
    <submittedName>
        <fullName evidence="16">DUF11 domain-containing protein</fullName>
    </submittedName>
</protein>
<evidence type="ECO:0000256" key="9">
    <source>
        <dbReference type="RuleBase" id="RU003355"/>
    </source>
</evidence>
<evidence type="ECO:0000256" key="7">
    <source>
        <dbReference type="PIRSR" id="PIRSR615500-1"/>
    </source>
</evidence>
<dbReference type="GO" id="GO:0006508">
    <property type="term" value="P:proteolysis"/>
    <property type="evidence" value="ECO:0007669"/>
    <property type="project" value="UniProtKB-KW"/>
</dbReference>
<dbReference type="Pfam" id="PF00082">
    <property type="entry name" value="Peptidase_S8"/>
    <property type="match status" value="1"/>
</dbReference>
<reference evidence="16 17" key="1">
    <citation type="submission" date="2018-09" db="EMBL/GenBank/DDBJ databases">
        <title>Isolation, diversity and antifungal activity of actinobacteria from wheat.</title>
        <authorList>
            <person name="Han C."/>
        </authorList>
    </citation>
    <scope>NUCLEOTIDE SEQUENCE [LARGE SCALE GENOMIC DNA]</scope>
    <source>
        <strain evidence="16 17">NEAU-YY265</strain>
    </source>
</reference>
<dbReference type="SUPFAM" id="SSF52025">
    <property type="entry name" value="PA domain"/>
    <property type="match status" value="1"/>
</dbReference>
<evidence type="ECO:0000259" key="11">
    <source>
        <dbReference type="Pfam" id="PF00082"/>
    </source>
</evidence>
<dbReference type="Pfam" id="PF17766">
    <property type="entry name" value="fn3_6"/>
    <property type="match status" value="1"/>
</dbReference>
<dbReference type="Gene3D" id="2.60.40.2310">
    <property type="match status" value="1"/>
</dbReference>
<feature type="domain" description="DUF11" evidence="12">
    <location>
        <begin position="1024"/>
        <end position="1106"/>
    </location>
</feature>
<feature type="domain" description="PA" evidence="13">
    <location>
        <begin position="455"/>
        <end position="539"/>
    </location>
</feature>
<feature type="domain" description="Inhibitor I9" evidence="14">
    <location>
        <begin position="63"/>
        <end position="171"/>
    </location>
</feature>